<evidence type="ECO:0008006" key="3">
    <source>
        <dbReference type="Google" id="ProtNLM"/>
    </source>
</evidence>
<feature type="compositionally biased region" description="Basic and acidic residues" evidence="1">
    <location>
        <begin position="201"/>
        <end position="212"/>
    </location>
</feature>
<reference evidence="2" key="1">
    <citation type="journal article" date="2014" name="Front. Microbiol.">
        <title>High frequency of phylogenetically diverse reductive dehalogenase-homologous genes in deep subseafloor sedimentary metagenomes.</title>
        <authorList>
            <person name="Kawai M."/>
            <person name="Futagami T."/>
            <person name="Toyoda A."/>
            <person name="Takaki Y."/>
            <person name="Nishi S."/>
            <person name="Hori S."/>
            <person name="Arai W."/>
            <person name="Tsubouchi T."/>
            <person name="Morono Y."/>
            <person name="Uchiyama I."/>
            <person name="Ito T."/>
            <person name="Fujiyama A."/>
            <person name="Inagaki F."/>
            <person name="Takami H."/>
        </authorList>
    </citation>
    <scope>NUCLEOTIDE SEQUENCE</scope>
    <source>
        <strain evidence="2">Expedition CK06-06</strain>
    </source>
</reference>
<gene>
    <name evidence="2" type="ORF">S12H4_50505</name>
</gene>
<protein>
    <recommendedName>
        <fullName evidence="3">Replication protein</fullName>
    </recommendedName>
</protein>
<accession>X1TMC1</accession>
<dbReference type="AlphaFoldDB" id="X1TMC1"/>
<sequence>VGQGELRWAVGGLQKGLYRLKRSPVWRRSIPRAFVAWGLTWSVRGQSWHLHLHAIVDAEWVPRYELMEAARRAFRVRRLPNLHVKRARGDVRGLWDEVFKGSRGDAAALMEREAVLIGEAVVAFHRRHRWWFLGDYPPAVRQGDDLPIEQLEYLRAHHHSECALCGNPVSTSDWFKTSGPNRAPDVRAREVGGFRQVSQGEHLERVAAEKKSLPPPKPRSPEKPPSPLLPGAELW</sequence>
<organism evidence="2">
    <name type="scientific">marine sediment metagenome</name>
    <dbReference type="NCBI Taxonomy" id="412755"/>
    <lineage>
        <taxon>unclassified sequences</taxon>
        <taxon>metagenomes</taxon>
        <taxon>ecological metagenomes</taxon>
    </lineage>
</organism>
<evidence type="ECO:0000313" key="2">
    <source>
        <dbReference type="EMBL" id="GAJ06458.1"/>
    </source>
</evidence>
<proteinExistence type="predicted"/>
<feature type="non-terminal residue" evidence="2">
    <location>
        <position position="1"/>
    </location>
</feature>
<comment type="caution">
    <text evidence="2">The sequence shown here is derived from an EMBL/GenBank/DDBJ whole genome shotgun (WGS) entry which is preliminary data.</text>
</comment>
<feature type="region of interest" description="Disordered" evidence="1">
    <location>
        <begin position="198"/>
        <end position="235"/>
    </location>
</feature>
<feature type="compositionally biased region" description="Pro residues" evidence="1">
    <location>
        <begin position="213"/>
        <end position="228"/>
    </location>
</feature>
<evidence type="ECO:0000256" key="1">
    <source>
        <dbReference type="SAM" id="MobiDB-lite"/>
    </source>
</evidence>
<name>X1TMC1_9ZZZZ</name>
<dbReference type="EMBL" id="BARW01031810">
    <property type="protein sequence ID" value="GAJ06458.1"/>
    <property type="molecule type" value="Genomic_DNA"/>
</dbReference>